<evidence type="ECO:0000313" key="10">
    <source>
        <dbReference type="Proteomes" id="UP001500620"/>
    </source>
</evidence>
<dbReference type="InterPro" id="IPR000515">
    <property type="entry name" value="MetI-like"/>
</dbReference>
<dbReference type="PANTHER" id="PTHR30151:SF0">
    <property type="entry name" value="ABC TRANSPORTER PERMEASE PROTEIN MJ0413-RELATED"/>
    <property type="match status" value="1"/>
</dbReference>
<evidence type="ECO:0000259" key="8">
    <source>
        <dbReference type="PROSITE" id="PS50928"/>
    </source>
</evidence>
<keyword evidence="6 7" id="KW-0472">Membrane</keyword>
<evidence type="ECO:0000313" key="9">
    <source>
        <dbReference type="EMBL" id="GAA4255017.1"/>
    </source>
</evidence>
<dbReference type="CDD" id="cd06261">
    <property type="entry name" value="TM_PBP2"/>
    <property type="match status" value="1"/>
</dbReference>
<keyword evidence="10" id="KW-1185">Reference proteome</keyword>
<evidence type="ECO:0000256" key="5">
    <source>
        <dbReference type="ARBA" id="ARBA00022989"/>
    </source>
</evidence>
<feature type="transmembrane region" description="Helical" evidence="7">
    <location>
        <begin position="49"/>
        <end position="72"/>
    </location>
</feature>
<keyword evidence="4 7" id="KW-0812">Transmembrane</keyword>
<evidence type="ECO:0000256" key="1">
    <source>
        <dbReference type="ARBA" id="ARBA00004651"/>
    </source>
</evidence>
<dbReference type="Pfam" id="PF00528">
    <property type="entry name" value="BPD_transp_1"/>
    <property type="match status" value="1"/>
</dbReference>
<evidence type="ECO:0000256" key="4">
    <source>
        <dbReference type="ARBA" id="ARBA00022692"/>
    </source>
</evidence>
<keyword evidence="3" id="KW-1003">Cell membrane</keyword>
<feature type="transmembrane region" description="Helical" evidence="7">
    <location>
        <begin position="107"/>
        <end position="129"/>
    </location>
</feature>
<keyword evidence="5 7" id="KW-1133">Transmembrane helix</keyword>
<proteinExistence type="inferred from homology"/>
<evidence type="ECO:0000256" key="2">
    <source>
        <dbReference type="ARBA" id="ARBA00022448"/>
    </source>
</evidence>
<sequence>MTAATAAGVSAEATPSVRASWRPLPRRRTVRPPRAVLAIRAPLPPAARITLAALSVLLPLAVWLVLGATGAVDPRYLPAPDKVWHAGLDMAASGQLWTDLWATLQRILYGFGLAVLVSVPLGIAMGSFNAANALLEPLSGLLRYLPAAAFTPLLLIWLGIGENPKIALIFLGTVFFNMLMTADVVRLVPRDFIDVAYTLGARRGEVLRKIIVPHSLPGMLDAVRVNFAAAWNLVVVAELVNSETGLGKRILLAQRFTQTDKIFAILVVIALVGVATDVLLRLARNRIGRWV</sequence>
<dbReference type="Proteomes" id="UP001500620">
    <property type="component" value="Unassembled WGS sequence"/>
</dbReference>
<dbReference type="PROSITE" id="PS50928">
    <property type="entry name" value="ABC_TM1"/>
    <property type="match status" value="1"/>
</dbReference>
<organism evidence="9 10">
    <name type="scientific">Dactylosporangium darangshiense</name>
    <dbReference type="NCBI Taxonomy" id="579108"/>
    <lineage>
        <taxon>Bacteria</taxon>
        <taxon>Bacillati</taxon>
        <taxon>Actinomycetota</taxon>
        <taxon>Actinomycetes</taxon>
        <taxon>Micromonosporales</taxon>
        <taxon>Micromonosporaceae</taxon>
        <taxon>Dactylosporangium</taxon>
    </lineage>
</organism>
<accession>A0ABP8DG90</accession>
<feature type="domain" description="ABC transmembrane type-1" evidence="8">
    <location>
        <begin position="100"/>
        <end position="280"/>
    </location>
</feature>
<evidence type="ECO:0000256" key="7">
    <source>
        <dbReference type="RuleBase" id="RU363032"/>
    </source>
</evidence>
<dbReference type="InterPro" id="IPR035906">
    <property type="entry name" value="MetI-like_sf"/>
</dbReference>
<dbReference type="PANTHER" id="PTHR30151">
    <property type="entry name" value="ALKANE SULFONATE ABC TRANSPORTER-RELATED, MEMBRANE SUBUNIT"/>
    <property type="match status" value="1"/>
</dbReference>
<dbReference type="EMBL" id="BAABAT010000020">
    <property type="protein sequence ID" value="GAA4255017.1"/>
    <property type="molecule type" value="Genomic_DNA"/>
</dbReference>
<dbReference type="Gene3D" id="1.10.3720.10">
    <property type="entry name" value="MetI-like"/>
    <property type="match status" value="1"/>
</dbReference>
<dbReference type="RefSeq" id="WP_345132000.1">
    <property type="nucleotide sequence ID" value="NZ_BAABAT010000020.1"/>
</dbReference>
<keyword evidence="2 7" id="KW-0813">Transport</keyword>
<reference evidence="10" key="1">
    <citation type="journal article" date="2019" name="Int. J. Syst. Evol. Microbiol.">
        <title>The Global Catalogue of Microorganisms (GCM) 10K type strain sequencing project: providing services to taxonomists for standard genome sequencing and annotation.</title>
        <authorList>
            <consortium name="The Broad Institute Genomics Platform"/>
            <consortium name="The Broad Institute Genome Sequencing Center for Infectious Disease"/>
            <person name="Wu L."/>
            <person name="Ma J."/>
        </authorList>
    </citation>
    <scope>NUCLEOTIDE SEQUENCE [LARGE SCALE GENOMIC DNA]</scope>
    <source>
        <strain evidence="10">JCM 17441</strain>
    </source>
</reference>
<evidence type="ECO:0000256" key="6">
    <source>
        <dbReference type="ARBA" id="ARBA00023136"/>
    </source>
</evidence>
<comment type="subcellular location">
    <subcellularLocation>
        <location evidence="1 7">Cell membrane</location>
        <topology evidence="1 7">Multi-pass membrane protein</topology>
    </subcellularLocation>
</comment>
<dbReference type="SUPFAM" id="SSF161098">
    <property type="entry name" value="MetI-like"/>
    <property type="match status" value="1"/>
</dbReference>
<gene>
    <name evidence="9" type="ORF">GCM10022255_061980</name>
</gene>
<comment type="caution">
    <text evidence="9">The sequence shown here is derived from an EMBL/GenBank/DDBJ whole genome shotgun (WGS) entry which is preliminary data.</text>
</comment>
<name>A0ABP8DG90_9ACTN</name>
<protein>
    <submittedName>
        <fullName evidence="9">ABC transporter permease</fullName>
    </submittedName>
</protein>
<evidence type="ECO:0000256" key="3">
    <source>
        <dbReference type="ARBA" id="ARBA00022475"/>
    </source>
</evidence>
<feature type="transmembrane region" description="Helical" evidence="7">
    <location>
        <begin position="141"/>
        <end position="160"/>
    </location>
</feature>
<comment type="similarity">
    <text evidence="7">Belongs to the binding-protein-dependent transport system permease family.</text>
</comment>
<feature type="transmembrane region" description="Helical" evidence="7">
    <location>
        <begin position="166"/>
        <end position="185"/>
    </location>
</feature>
<feature type="transmembrane region" description="Helical" evidence="7">
    <location>
        <begin position="262"/>
        <end position="283"/>
    </location>
</feature>